<dbReference type="EMBL" id="CP015060">
    <property type="protein sequence ID" value="QGN17844.1"/>
    <property type="molecule type" value="Genomic_DNA"/>
</dbReference>
<comment type="function">
    <text evidence="8">Assembly factor required for Rieske Fe-S protein RIP1 incorporation into the cytochrome b-c1 (CIII) complex. Functions as a chaperone, binding to this subunit within the mitochondrial matrix and stabilizing it prior to its translocation and insertion into the late CIII dimeric intermediate within the mitochondrial inner membrane. Modulates the mitochondrial matrix zinc pool.</text>
</comment>
<evidence type="ECO:0000313" key="10">
    <source>
        <dbReference type="Proteomes" id="UP000422736"/>
    </source>
</evidence>
<evidence type="ECO:0000256" key="2">
    <source>
        <dbReference type="ARBA" id="ARBA00009949"/>
    </source>
</evidence>
<dbReference type="InterPro" id="IPR045298">
    <property type="entry name" value="Complex1_LYR_LYRM7"/>
</dbReference>
<keyword evidence="10" id="KW-1185">Reference proteome</keyword>
<evidence type="ECO:0000256" key="5">
    <source>
        <dbReference type="ARBA" id="ARBA00022946"/>
    </source>
</evidence>
<sequence>MSRALAAYRNGLRAARVAFGGDTRMLVAARQKMREGMINPPNPELSPDEQIKHMNDVAQFLRQNIVQGKKAEGDKYHLNIHKDTELGDNETIKTAKKTLVAQGGGCCGGGSGLYK</sequence>
<evidence type="ECO:0000256" key="1">
    <source>
        <dbReference type="ARBA" id="ARBA00004305"/>
    </source>
</evidence>
<keyword evidence="7" id="KW-0143">Chaperone</keyword>
<dbReference type="Proteomes" id="UP000422736">
    <property type="component" value="Chromosome 8"/>
</dbReference>
<evidence type="ECO:0000313" key="9">
    <source>
        <dbReference type="EMBL" id="QGN17844.1"/>
    </source>
</evidence>
<evidence type="ECO:0000256" key="7">
    <source>
        <dbReference type="ARBA" id="ARBA00023186"/>
    </source>
</evidence>
<keyword evidence="5" id="KW-0809">Transit peptide</keyword>
<evidence type="ECO:0000256" key="3">
    <source>
        <dbReference type="ARBA" id="ARBA00011589"/>
    </source>
</evidence>
<protein>
    <recommendedName>
        <fullName evidence="4">Mitochondrial zinc maintenance protein 1, mitochondrial</fullName>
    </recommendedName>
</protein>
<gene>
    <name evidence="9" type="primary">MZM1</name>
    <name evidence="9" type="ORF">FIM1_5053</name>
</gene>
<keyword evidence="6" id="KW-0496">Mitochondrion</keyword>
<evidence type="ECO:0000256" key="8">
    <source>
        <dbReference type="ARBA" id="ARBA00025268"/>
    </source>
</evidence>
<accession>A0ABX6F1F6</accession>
<organism evidence="9 10">
    <name type="scientific">Kluyveromyces marxianus</name>
    <name type="common">Yeast</name>
    <name type="synonym">Candida kefyr</name>
    <dbReference type="NCBI Taxonomy" id="4911"/>
    <lineage>
        <taxon>Eukaryota</taxon>
        <taxon>Fungi</taxon>
        <taxon>Dikarya</taxon>
        <taxon>Ascomycota</taxon>
        <taxon>Saccharomycotina</taxon>
        <taxon>Saccharomycetes</taxon>
        <taxon>Saccharomycetales</taxon>
        <taxon>Saccharomycetaceae</taxon>
        <taxon>Kluyveromyces</taxon>
    </lineage>
</organism>
<dbReference type="CDD" id="cd20267">
    <property type="entry name" value="Complex1_LYR_LYRM7"/>
    <property type="match status" value="1"/>
</dbReference>
<comment type="similarity">
    <text evidence="2">Belongs to the complex I LYR family. MZM1 subfamily.</text>
</comment>
<comment type="subunit">
    <text evidence="3">Interacts with RIP1.</text>
</comment>
<dbReference type="PANTHER" id="PTHR46749">
    <property type="entry name" value="COMPLEX III ASSEMBLY FACTOR LYRM7"/>
    <property type="match status" value="1"/>
</dbReference>
<evidence type="ECO:0000256" key="6">
    <source>
        <dbReference type="ARBA" id="ARBA00023128"/>
    </source>
</evidence>
<comment type="subcellular location">
    <subcellularLocation>
        <location evidence="1">Mitochondrion matrix</location>
    </subcellularLocation>
</comment>
<dbReference type="InterPro" id="IPR050435">
    <property type="entry name" value="MZM1/LYRM7"/>
</dbReference>
<proteinExistence type="inferred from homology"/>
<name>A0ABX6F1F6_KLUMA</name>
<reference evidence="9 10" key="1">
    <citation type="submission" date="2016-03" db="EMBL/GenBank/DDBJ databases">
        <title>How can Kluyveromyces marxianus grow so fast - potential evolutionary course in Saccharomyces Complex revealed by comparative genomics.</title>
        <authorList>
            <person name="Mo W."/>
            <person name="Lu W."/>
            <person name="Yang X."/>
            <person name="Qi J."/>
            <person name="Lv H."/>
        </authorList>
    </citation>
    <scope>NUCLEOTIDE SEQUENCE [LARGE SCALE GENOMIC DNA]</scope>
    <source>
        <strain evidence="9 10">FIM1</strain>
    </source>
</reference>
<evidence type="ECO:0000256" key="4">
    <source>
        <dbReference type="ARBA" id="ARBA00015108"/>
    </source>
</evidence>
<dbReference type="PANTHER" id="PTHR46749:SF1">
    <property type="entry name" value="COMPLEX III ASSEMBLY FACTOR LYRM7"/>
    <property type="match status" value="1"/>
</dbReference>